<dbReference type="Pfam" id="PF01757">
    <property type="entry name" value="Acyl_transf_3"/>
    <property type="match status" value="1"/>
</dbReference>
<proteinExistence type="predicted"/>
<dbReference type="PANTHER" id="PTHR23028:SF53">
    <property type="entry name" value="ACYL_TRANSF_3 DOMAIN-CONTAINING PROTEIN"/>
    <property type="match status" value="1"/>
</dbReference>
<feature type="transmembrane region" description="Helical" evidence="1">
    <location>
        <begin position="330"/>
        <end position="348"/>
    </location>
</feature>
<feature type="transmembrane region" description="Helical" evidence="1">
    <location>
        <begin position="77"/>
        <end position="95"/>
    </location>
</feature>
<keyword evidence="1" id="KW-0812">Transmembrane</keyword>
<evidence type="ECO:0000259" key="2">
    <source>
        <dbReference type="Pfam" id="PF01757"/>
    </source>
</evidence>
<organism evidence="3 4">
    <name type="scientific">Neorhizobium huautlense</name>
    <dbReference type="NCBI Taxonomy" id="67774"/>
    <lineage>
        <taxon>Bacteria</taxon>
        <taxon>Pseudomonadati</taxon>
        <taxon>Pseudomonadota</taxon>
        <taxon>Alphaproteobacteria</taxon>
        <taxon>Hyphomicrobiales</taxon>
        <taxon>Rhizobiaceae</taxon>
        <taxon>Rhizobium/Agrobacterium group</taxon>
        <taxon>Neorhizobium</taxon>
    </lineage>
</organism>
<reference evidence="3 4" key="1">
    <citation type="submission" date="2023-07" db="EMBL/GenBank/DDBJ databases">
        <title>Sorghum-associated microbial communities from plants grown in Nebraska, USA.</title>
        <authorList>
            <person name="Schachtman D."/>
        </authorList>
    </citation>
    <scope>NUCLEOTIDE SEQUENCE [LARGE SCALE GENOMIC DNA]</scope>
    <source>
        <strain evidence="3 4">DS1307</strain>
    </source>
</reference>
<dbReference type="InterPro" id="IPR002656">
    <property type="entry name" value="Acyl_transf_3_dom"/>
</dbReference>
<dbReference type="EMBL" id="JAUSRF010000034">
    <property type="protein sequence ID" value="MDP9840710.1"/>
    <property type="molecule type" value="Genomic_DNA"/>
</dbReference>
<accession>A0ABT9Q2N4</accession>
<dbReference type="PANTHER" id="PTHR23028">
    <property type="entry name" value="ACETYLTRANSFERASE"/>
    <property type="match status" value="1"/>
</dbReference>
<evidence type="ECO:0000313" key="4">
    <source>
        <dbReference type="Proteomes" id="UP001241472"/>
    </source>
</evidence>
<dbReference type="Proteomes" id="UP001241472">
    <property type="component" value="Unassembled WGS sequence"/>
</dbReference>
<feature type="transmembrane region" description="Helical" evidence="1">
    <location>
        <begin position="264"/>
        <end position="285"/>
    </location>
</feature>
<feature type="transmembrane region" description="Helical" evidence="1">
    <location>
        <begin position="194"/>
        <end position="215"/>
    </location>
</feature>
<name>A0ABT9Q2N4_9HYPH</name>
<dbReference type="InterPro" id="IPR050879">
    <property type="entry name" value="Acyltransferase_3"/>
</dbReference>
<evidence type="ECO:0000256" key="1">
    <source>
        <dbReference type="SAM" id="Phobius"/>
    </source>
</evidence>
<gene>
    <name evidence="3" type="ORF">J2T09_005498</name>
</gene>
<keyword evidence="1" id="KW-1133">Transmembrane helix</keyword>
<feature type="transmembrane region" description="Helical" evidence="1">
    <location>
        <begin position="161"/>
        <end position="182"/>
    </location>
</feature>
<dbReference type="RefSeq" id="WP_306840205.1">
    <property type="nucleotide sequence ID" value="NZ_JAUSRF010000034.1"/>
</dbReference>
<sequence length="377" mass="42079">MPIRLNQLTGLRFFAAAMIMDGHSWRLFGPSYLDGMMLVHGVSIFFVLSGFILAVAYPTTADVTSRNFLRARIARVWPLHILSTLLLLAVVPGVTNQFFTSGGLLTAIQYVTLTQAWLPILENIMAYTAVSWSISAEVFFYATFPLWLMDWGRFNSLKLPVAIMPTIFLIQISNFADLPLALDSPGINAGTMLYFFPVARLPEFVLGVIVGQYWYRRQFRFSSGQSDIASLAAIALSVGALYYAAPIAGSPITAGLLGKAGGVWLLPAGFGPVYALLIFVLASSTGYITRILGSRPLVLLGEISFGMYLFHSIFLRYIERHPDLIAEAPNYWRLVYWVTVSAFSYAAYELFEKPARDWINGRHARKWLKKDETLKVV</sequence>
<feature type="transmembrane region" description="Helical" evidence="1">
    <location>
        <begin position="124"/>
        <end position="149"/>
    </location>
</feature>
<feature type="transmembrane region" description="Helical" evidence="1">
    <location>
        <begin position="37"/>
        <end position="57"/>
    </location>
</feature>
<comment type="caution">
    <text evidence="3">The sequence shown here is derived from an EMBL/GenBank/DDBJ whole genome shotgun (WGS) entry which is preliminary data.</text>
</comment>
<evidence type="ECO:0000313" key="3">
    <source>
        <dbReference type="EMBL" id="MDP9840710.1"/>
    </source>
</evidence>
<feature type="transmembrane region" description="Helical" evidence="1">
    <location>
        <begin position="297"/>
        <end position="318"/>
    </location>
</feature>
<feature type="transmembrane region" description="Helical" evidence="1">
    <location>
        <begin position="227"/>
        <end position="244"/>
    </location>
</feature>
<keyword evidence="4" id="KW-1185">Reference proteome</keyword>
<protein>
    <submittedName>
        <fullName evidence="3">Peptidoglycan/LPS O-acetylase OafA/YrhL</fullName>
    </submittedName>
</protein>
<feature type="domain" description="Acyltransferase 3" evidence="2">
    <location>
        <begin position="7"/>
        <end position="325"/>
    </location>
</feature>
<keyword evidence="1" id="KW-0472">Membrane</keyword>